<accession>A0A8J6Y681</accession>
<feature type="non-terminal residue" evidence="4">
    <location>
        <position position="150"/>
    </location>
</feature>
<comment type="similarity">
    <text evidence="2">Belongs to the tRNA methyltransferase O family.</text>
</comment>
<evidence type="ECO:0000313" key="5">
    <source>
        <dbReference type="Proteomes" id="UP000648239"/>
    </source>
</evidence>
<evidence type="ECO:0000256" key="1">
    <source>
        <dbReference type="ARBA" id="ARBA00022691"/>
    </source>
</evidence>
<evidence type="ECO:0000313" key="4">
    <source>
        <dbReference type="EMBL" id="MBD3868979.1"/>
    </source>
</evidence>
<keyword evidence="1" id="KW-0949">S-adenosyl-L-methionine</keyword>
<evidence type="ECO:0000259" key="3">
    <source>
        <dbReference type="PROSITE" id="PS51668"/>
    </source>
</evidence>
<protein>
    <submittedName>
        <fullName evidence="4">tRNA (N6-threonylcarbamoyladenosine(37)-N6)-methyltransferase TrmO</fullName>
    </submittedName>
</protein>
<organism evidence="4 5">
    <name type="scientific">Candidatus Polarisedimenticola svalbardensis</name>
    <dbReference type="NCBI Taxonomy" id="2886004"/>
    <lineage>
        <taxon>Bacteria</taxon>
        <taxon>Pseudomonadati</taxon>
        <taxon>Acidobacteriota</taxon>
        <taxon>Candidatus Polarisedimenticolia</taxon>
        <taxon>Candidatus Polarisedimenticolales</taxon>
        <taxon>Candidatus Polarisedimenticolaceae</taxon>
        <taxon>Candidatus Polarisedimenticola</taxon>
    </lineage>
</organism>
<feature type="domain" description="TsaA-like" evidence="3">
    <location>
        <begin position="3"/>
        <end position="134"/>
    </location>
</feature>
<dbReference type="InterPro" id="IPR036413">
    <property type="entry name" value="YaeB-like_sf"/>
</dbReference>
<dbReference type="SUPFAM" id="SSF118196">
    <property type="entry name" value="YaeB-like"/>
    <property type="match status" value="1"/>
</dbReference>
<evidence type="ECO:0000256" key="2">
    <source>
        <dbReference type="ARBA" id="ARBA00033753"/>
    </source>
</evidence>
<dbReference type="EMBL" id="JACXWD010000051">
    <property type="protein sequence ID" value="MBD3868979.1"/>
    <property type="molecule type" value="Genomic_DNA"/>
</dbReference>
<dbReference type="PROSITE" id="PS51668">
    <property type="entry name" value="TSAA_2"/>
    <property type="match status" value="1"/>
</dbReference>
<name>A0A8J6Y681_9BACT</name>
<dbReference type="InterPro" id="IPR040372">
    <property type="entry name" value="YaeB-like"/>
</dbReference>
<dbReference type="Gene3D" id="2.40.30.70">
    <property type="entry name" value="YaeB-like"/>
    <property type="match status" value="1"/>
</dbReference>
<dbReference type="CDD" id="cd09281">
    <property type="entry name" value="UPF0066"/>
    <property type="match status" value="1"/>
</dbReference>
<proteinExistence type="inferred from homology"/>
<dbReference type="InterPro" id="IPR036414">
    <property type="entry name" value="YaeB_N_sf"/>
</dbReference>
<comment type="caution">
    <text evidence="4">The sequence shown here is derived from an EMBL/GenBank/DDBJ whole genome shotgun (WGS) entry which is preliminary data.</text>
</comment>
<gene>
    <name evidence="4" type="primary">tsaA</name>
    <name evidence="4" type="ORF">IFK94_12705</name>
</gene>
<dbReference type="AlphaFoldDB" id="A0A8J6Y681"/>
<dbReference type="PANTHER" id="PTHR12818:SF0">
    <property type="entry name" value="TRNA (ADENINE(37)-N6)-METHYLTRANSFERASE"/>
    <property type="match status" value="1"/>
</dbReference>
<reference evidence="4 5" key="1">
    <citation type="submission" date="2020-08" db="EMBL/GenBank/DDBJ databases">
        <title>Acidobacteriota in marine sediments use diverse sulfur dissimilation pathways.</title>
        <authorList>
            <person name="Wasmund K."/>
        </authorList>
    </citation>
    <scope>NUCLEOTIDE SEQUENCE [LARGE SCALE GENOMIC DNA]</scope>
    <source>
        <strain evidence="4">MAG AM4</strain>
    </source>
</reference>
<dbReference type="InterPro" id="IPR023370">
    <property type="entry name" value="TrmO-like_N"/>
</dbReference>
<dbReference type="Proteomes" id="UP000648239">
    <property type="component" value="Unassembled WGS sequence"/>
</dbReference>
<dbReference type="Pfam" id="PF01980">
    <property type="entry name" value="TrmO_N"/>
    <property type="match status" value="1"/>
</dbReference>
<sequence>MECRPIGTVHSPFPDPVGVPIQPSRADGVEGTVEVLPEFEEGLSDLDGFSHIVLVTWLHRSEGYRLRTVPFLDTEERGLFSTRSPRRPNPIGLSVVRLLGVDGCILKVADLDLVDGTPVLDIKPYIREFDERPEFRSGWLERSTVKRNKA</sequence>
<dbReference type="NCBIfam" id="TIGR00104">
    <property type="entry name" value="tRNA_TsaA"/>
    <property type="match status" value="1"/>
</dbReference>
<dbReference type="PANTHER" id="PTHR12818">
    <property type="entry name" value="TRNA (ADENINE(37)-N6)-METHYLTRANSFERASE"/>
    <property type="match status" value="1"/>
</dbReference>